<proteinExistence type="predicted"/>
<comment type="caution">
    <text evidence="1">The sequence shown here is derived from an EMBL/GenBank/DDBJ whole genome shotgun (WGS) entry which is preliminary data.</text>
</comment>
<name>A0A3M6T548_POCDA</name>
<keyword evidence="2" id="KW-1185">Reference proteome</keyword>
<protein>
    <submittedName>
        <fullName evidence="1">Uncharacterized protein</fullName>
    </submittedName>
</protein>
<sequence length="195" mass="22183">MCPLDSLLLRQNAEDGKLIKTKFDVSHAKRTKRSNFYTGFWKGSSGRVSNWFWKKPDSSGVNSYERNYGRETFERSCRLSAATYCLWANGISILDRINGSYAHGLSFGGYIVRQISTRIYISGERFGEAIFFVDEEKENNHTQPILNSEPEKKGGSAVIHTYQDSLTTKPSTTGTYIDCFLQKLYKPTTRSVENT</sequence>
<organism evidence="1 2">
    <name type="scientific">Pocillopora damicornis</name>
    <name type="common">Cauliflower coral</name>
    <name type="synonym">Millepora damicornis</name>
    <dbReference type="NCBI Taxonomy" id="46731"/>
    <lineage>
        <taxon>Eukaryota</taxon>
        <taxon>Metazoa</taxon>
        <taxon>Cnidaria</taxon>
        <taxon>Anthozoa</taxon>
        <taxon>Hexacorallia</taxon>
        <taxon>Scleractinia</taxon>
        <taxon>Astrocoeniina</taxon>
        <taxon>Pocilloporidae</taxon>
        <taxon>Pocillopora</taxon>
    </lineage>
</organism>
<accession>A0A3M6T548</accession>
<dbReference type="Proteomes" id="UP000275408">
    <property type="component" value="Unassembled WGS sequence"/>
</dbReference>
<dbReference type="AlphaFoldDB" id="A0A3M6T548"/>
<evidence type="ECO:0000313" key="1">
    <source>
        <dbReference type="EMBL" id="RMX36487.1"/>
    </source>
</evidence>
<dbReference type="EMBL" id="RCHS01004322">
    <property type="protein sequence ID" value="RMX36487.1"/>
    <property type="molecule type" value="Genomic_DNA"/>
</dbReference>
<gene>
    <name evidence="1" type="ORF">pdam_00010018</name>
</gene>
<evidence type="ECO:0000313" key="2">
    <source>
        <dbReference type="Proteomes" id="UP000275408"/>
    </source>
</evidence>
<reference evidence="1 2" key="1">
    <citation type="journal article" date="2018" name="Sci. Rep.">
        <title>Comparative analysis of the Pocillopora damicornis genome highlights role of immune system in coral evolution.</title>
        <authorList>
            <person name="Cunning R."/>
            <person name="Bay R.A."/>
            <person name="Gillette P."/>
            <person name="Baker A.C."/>
            <person name="Traylor-Knowles N."/>
        </authorList>
    </citation>
    <scope>NUCLEOTIDE SEQUENCE [LARGE SCALE GENOMIC DNA]</scope>
    <source>
        <strain evidence="1">RSMAS</strain>
        <tissue evidence="1">Whole animal</tissue>
    </source>
</reference>